<protein>
    <submittedName>
        <fullName evidence="2">Uncharacterized protein</fullName>
    </submittedName>
</protein>
<evidence type="ECO:0000256" key="1">
    <source>
        <dbReference type="SAM" id="Phobius"/>
    </source>
</evidence>
<dbReference type="EMBL" id="DXFQ01000040">
    <property type="protein sequence ID" value="HIX19453.1"/>
    <property type="molecule type" value="Genomic_DNA"/>
</dbReference>
<sequence>MIRRYRPRRKNTGHRIPLAAIGLTITALILGVVYIKGDDIVNHFKGQTHLVYDNKEANENLELLLAELSGDKSKLLDLVNNRKSRLAWIKSDDTRRRFLWFLLTRLVDNGLWTEAKALLPEVESLAPTEGLERLAVAARERQDYDLQLRLDSRLLDQITDDPARTPMLLRSVRRSAETYLLMKNPDAAVKVIARLDQPGVMARISTPELAAEAAALQMMRAEASTVKEPVLQIVRNILEKGKWPLCPATSSLMIEEVSNALRDNPNLAAPSLREIEAKLLRCRDSMLEYPDREHRLPRCYMMLGELRYRLGEYEGCSQALSLAEAFADGYGEMTPELKLQICRTRSRSDEARGAVPDAMADCRYLVEHETDQEEVLRCLSYLAANSQGADKIELLTRCWDMMEKDESLARKNADFKASIANELAAYYRTEEDYPNAIKWVSATTDIITAAHPDVTDGKAYRARLELALINRKADTRPCDTQAARLLKKLMVDIEALSEEDREKLDAADKDLYRTVVREYARTCLLRGESYYAKQAVKKIKEGLPEKRR</sequence>
<dbReference type="AlphaFoldDB" id="A0A9D1VAD4"/>
<evidence type="ECO:0000313" key="3">
    <source>
        <dbReference type="Proteomes" id="UP000823964"/>
    </source>
</evidence>
<keyword evidence="1" id="KW-1133">Transmembrane helix</keyword>
<keyword evidence="1" id="KW-0812">Transmembrane</keyword>
<reference evidence="2" key="1">
    <citation type="journal article" date="2021" name="PeerJ">
        <title>Extensive microbial diversity within the chicken gut microbiome revealed by metagenomics and culture.</title>
        <authorList>
            <person name="Gilroy R."/>
            <person name="Ravi A."/>
            <person name="Getino M."/>
            <person name="Pursley I."/>
            <person name="Horton D.L."/>
            <person name="Alikhan N.F."/>
            <person name="Baker D."/>
            <person name="Gharbi K."/>
            <person name="Hall N."/>
            <person name="Watson M."/>
            <person name="Adriaenssens E.M."/>
            <person name="Foster-Nyarko E."/>
            <person name="Jarju S."/>
            <person name="Secka A."/>
            <person name="Antonio M."/>
            <person name="Oren A."/>
            <person name="Chaudhuri R.R."/>
            <person name="La Ragione R."/>
            <person name="Hildebrand F."/>
            <person name="Pallen M.J."/>
        </authorList>
    </citation>
    <scope>NUCLEOTIDE SEQUENCE</scope>
    <source>
        <strain evidence="2">14975</strain>
    </source>
</reference>
<keyword evidence="1" id="KW-0472">Membrane</keyword>
<dbReference type="Proteomes" id="UP000823964">
    <property type="component" value="Unassembled WGS sequence"/>
</dbReference>
<proteinExistence type="predicted"/>
<organism evidence="2 3">
    <name type="scientific">Candidatus Akkermansia intestinigallinarum</name>
    <dbReference type="NCBI Taxonomy" id="2838431"/>
    <lineage>
        <taxon>Bacteria</taxon>
        <taxon>Pseudomonadati</taxon>
        <taxon>Verrucomicrobiota</taxon>
        <taxon>Verrucomicrobiia</taxon>
        <taxon>Verrucomicrobiales</taxon>
        <taxon>Akkermansiaceae</taxon>
        <taxon>Akkermansia</taxon>
    </lineage>
</organism>
<reference evidence="2" key="2">
    <citation type="submission" date="2021-04" db="EMBL/GenBank/DDBJ databases">
        <authorList>
            <person name="Gilroy R."/>
        </authorList>
    </citation>
    <scope>NUCLEOTIDE SEQUENCE</scope>
    <source>
        <strain evidence="2">14975</strain>
    </source>
</reference>
<gene>
    <name evidence="2" type="ORF">H9862_02475</name>
</gene>
<comment type="caution">
    <text evidence="2">The sequence shown here is derived from an EMBL/GenBank/DDBJ whole genome shotgun (WGS) entry which is preliminary data.</text>
</comment>
<accession>A0A9D1VAD4</accession>
<feature type="transmembrane region" description="Helical" evidence="1">
    <location>
        <begin position="16"/>
        <end position="35"/>
    </location>
</feature>
<name>A0A9D1VAD4_9BACT</name>
<evidence type="ECO:0000313" key="2">
    <source>
        <dbReference type="EMBL" id="HIX19453.1"/>
    </source>
</evidence>